<organism evidence="1 2">
    <name type="scientific">Fusobacterium vincentii 4_1_13</name>
    <dbReference type="NCBI Taxonomy" id="469606"/>
    <lineage>
        <taxon>Bacteria</taxon>
        <taxon>Fusobacteriati</taxon>
        <taxon>Fusobacteriota</taxon>
        <taxon>Fusobacteriia</taxon>
        <taxon>Fusobacteriales</taxon>
        <taxon>Fusobacteriaceae</taxon>
        <taxon>Fusobacterium</taxon>
    </lineage>
</organism>
<reference evidence="1 2" key="1">
    <citation type="submission" date="2011-10" db="EMBL/GenBank/DDBJ databases">
        <title>The Genome Sequence of Fusobacterium sp. 4_1_13.</title>
        <authorList>
            <consortium name="The Broad Institute Genome Sequencing Platform"/>
            <person name="Earl A."/>
            <person name="Ward D."/>
            <person name="Feldgarden M."/>
            <person name="Gevers D."/>
            <person name="Strauss J."/>
            <person name="Ambrose C."/>
            <person name="Allen-Vercoe E."/>
            <person name="Young S.K."/>
            <person name="Zeng Q."/>
            <person name="Gargeya S."/>
            <person name="Fitzgerald M."/>
            <person name="Haas B."/>
            <person name="Abouelleil A."/>
            <person name="Alvarado L."/>
            <person name="Arachchi H.M."/>
            <person name="Berlin A."/>
            <person name="Brown A."/>
            <person name="Chapman S.B."/>
            <person name="Chen Z."/>
            <person name="Dunbar C."/>
            <person name="Freedman E."/>
            <person name="Gearin G."/>
            <person name="Goldberg J."/>
            <person name="Griggs A."/>
            <person name="Gujja S."/>
            <person name="Heiman D."/>
            <person name="Howarth C."/>
            <person name="Larson L."/>
            <person name="Lui A."/>
            <person name="MacDonald P.J."/>
            <person name="Montmayeur A."/>
            <person name="Murphy C."/>
            <person name="Neiman D."/>
            <person name="Pearson M."/>
            <person name="Priest M."/>
            <person name="Roberts A."/>
            <person name="Saif S."/>
            <person name="Shea T."/>
            <person name="Shenoy N."/>
            <person name="Sisk P."/>
            <person name="Stolte C."/>
            <person name="Sykes S."/>
            <person name="Wortman J."/>
            <person name="Nusbaum C."/>
            <person name="Birren B."/>
        </authorList>
    </citation>
    <scope>NUCLEOTIDE SEQUENCE [LARGE SCALE GENOMIC DNA]</scope>
    <source>
        <strain evidence="1 2">4_1_13</strain>
    </source>
</reference>
<dbReference type="Proteomes" id="UP000004925">
    <property type="component" value="Unassembled WGS sequence"/>
</dbReference>
<accession>A0A0M1VRY1</accession>
<evidence type="ECO:0000313" key="1">
    <source>
        <dbReference type="EMBL" id="EEO39390.1"/>
    </source>
</evidence>
<comment type="caution">
    <text evidence="1">The sequence shown here is derived from an EMBL/GenBank/DDBJ whole genome shotgun (WGS) entry which is preliminary data.</text>
</comment>
<sequence length="265" mass="31161">MKKIKYILITIVFSVLFESCSTIIAIYQIATWKPKILVDLDIEVYSVYKNGKFTRDGLKEKEITKLGYQIVNDYGLYLYNGRIGTRGEYSKIIFYDDIKITINNKTVVIPRDKIKEKKITDIGYVYDYSIEPLKFDEFSTESFIIDLGTIEIVEKDGKIVKEKRKIPPIMLKNTINIYWLENAFHPNSVDTYYYYWLDKYKGEFGDAKTIYFNPELVKIPNDIKKIIENKKKLSNIEQKVGETWQGKVITNDTNLNILTWEKVDE</sequence>
<protein>
    <submittedName>
        <fullName evidence="1">Uncharacterized protein</fullName>
    </submittedName>
</protein>
<name>A0A0M1VRY1_FUSVC</name>
<dbReference type="AlphaFoldDB" id="A0A0M1VRY1"/>
<dbReference type="HOGENOM" id="CLU_1048709_0_0_0"/>
<dbReference type="EMBL" id="ACDE02000013">
    <property type="protein sequence ID" value="EEO39390.1"/>
    <property type="molecule type" value="Genomic_DNA"/>
</dbReference>
<gene>
    <name evidence="1" type="ORF">FSCG_00103</name>
</gene>
<dbReference type="RefSeq" id="WP_008802477.1">
    <property type="nucleotide sequence ID" value="NZ_KQ235735.1"/>
</dbReference>
<evidence type="ECO:0000313" key="2">
    <source>
        <dbReference type="Proteomes" id="UP000004925"/>
    </source>
</evidence>
<proteinExistence type="predicted"/>